<feature type="transmembrane region" description="Helical" evidence="1">
    <location>
        <begin position="98"/>
        <end position="119"/>
    </location>
</feature>
<sequence>MDLLYLSTYVFLGIMLINNSSISYAINKGALSLSNASWIGMAEMTFILAVNRFIVMLGVDLPHWFNEKMLHHPNGQFALEAGNDFISVKNILYLQEEVMLVLICMMFVLYAIVIIGMVIQGDPINERSL</sequence>
<keyword evidence="2" id="KW-1185">Reference proteome</keyword>
<feature type="transmembrane region" description="Helical" evidence="1">
    <location>
        <begin position="6"/>
        <end position="26"/>
    </location>
</feature>
<protein>
    <submittedName>
        <fullName evidence="3">NADH dehydrogenase subunit 6</fullName>
    </submittedName>
</protein>
<keyword evidence="1" id="KW-1133">Transmembrane helix</keyword>
<evidence type="ECO:0000313" key="2">
    <source>
        <dbReference type="Proteomes" id="UP000887540"/>
    </source>
</evidence>
<keyword evidence="1" id="KW-0812">Transmembrane</keyword>
<dbReference type="WBParaSite" id="ACRNAN_scaffold783.g31964.t1">
    <property type="protein sequence ID" value="ACRNAN_scaffold783.g31964.t1"/>
    <property type="gene ID" value="ACRNAN_scaffold783.g31964"/>
</dbReference>
<reference evidence="3" key="1">
    <citation type="submission" date="2022-11" db="UniProtKB">
        <authorList>
            <consortium name="WormBaseParasite"/>
        </authorList>
    </citation>
    <scope>IDENTIFICATION</scope>
</reference>
<dbReference type="AlphaFoldDB" id="A0A914EG00"/>
<dbReference type="Proteomes" id="UP000887540">
    <property type="component" value="Unplaced"/>
</dbReference>
<organism evidence="2 3">
    <name type="scientific">Acrobeloides nanus</name>
    <dbReference type="NCBI Taxonomy" id="290746"/>
    <lineage>
        <taxon>Eukaryota</taxon>
        <taxon>Metazoa</taxon>
        <taxon>Ecdysozoa</taxon>
        <taxon>Nematoda</taxon>
        <taxon>Chromadorea</taxon>
        <taxon>Rhabditida</taxon>
        <taxon>Tylenchina</taxon>
        <taxon>Cephalobomorpha</taxon>
        <taxon>Cephaloboidea</taxon>
        <taxon>Cephalobidae</taxon>
        <taxon>Acrobeloides</taxon>
    </lineage>
</organism>
<evidence type="ECO:0000256" key="1">
    <source>
        <dbReference type="SAM" id="Phobius"/>
    </source>
</evidence>
<proteinExistence type="predicted"/>
<name>A0A914EG00_9BILA</name>
<evidence type="ECO:0000313" key="3">
    <source>
        <dbReference type="WBParaSite" id="ACRNAN_scaffold783.g31964.t1"/>
    </source>
</evidence>
<accession>A0A914EG00</accession>
<feature type="transmembrane region" description="Helical" evidence="1">
    <location>
        <begin position="38"/>
        <end position="59"/>
    </location>
</feature>
<keyword evidence="1" id="KW-0472">Membrane</keyword>